<dbReference type="RefSeq" id="WP_089845901.1">
    <property type="nucleotide sequence ID" value="NZ_FNEJ01000006.1"/>
</dbReference>
<dbReference type="STRING" id="555512.SAMN04487993_1006162"/>
<protein>
    <submittedName>
        <fullName evidence="3">EamA-like transporter family protein</fullName>
    </submittedName>
</protein>
<gene>
    <name evidence="3" type="ORF">SAMN04487993_1006162</name>
</gene>
<sequence>MDLWIAVTLSAAFFQTLRFMLHKVLSTGALSSTGSTFARFAYASPGALLVVGGYLVWTGQDWPHLTPAFWAYAMMGALGQILATIFVVMLFQQRNFAVGITFKKTEVIQTALVGLAILGENLSAAGWGAILVGLVGVLLLSETPGLSGNWLRRMATRSVALGLASGFFFAFSGVGYRGASLQIASDAPFLRAGVTLVCVTLSQSLAMALWLRLVEPGQITAVWAARRRAIWLGLASMAGSLSWFTAFTLQTAAYVQALGQVELVFSLMASVLFFRERITRRELVGIGVLSLSVLILVLVL</sequence>
<keyword evidence="4" id="KW-1185">Reference proteome</keyword>
<feature type="transmembrane region" description="Helical" evidence="1">
    <location>
        <begin position="69"/>
        <end position="91"/>
    </location>
</feature>
<feature type="domain" description="EamA" evidence="2">
    <location>
        <begin position="159"/>
        <end position="297"/>
    </location>
</feature>
<feature type="transmembrane region" description="Helical" evidence="1">
    <location>
        <begin position="283"/>
        <end position="299"/>
    </location>
</feature>
<proteinExistence type="predicted"/>
<dbReference type="GO" id="GO:0016020">
    <property type="term" value="C:membrane"/>
    <property type="evidence" value="ECO:0007669"/>
    <property type="project" value="InterPro"/>
</dbReference>
<dbReference type="SUPFAM" id="SSF103481">
    <property type="entry name" value="Multidrug resistance efflux transporter EmrE"/>
    <property type="match status" value="2"/>
</dbReference>
<keyword evidence="1" id="KW-0812">Transmembrane</keyword>
<feature type="transmembrane region" description="Helical" evidence="1">
    <location>
        <begin position="36"/>
        <end position="57"/>
    </location>
</feature>
<feature type="transmembrane region" description="Helical" evidence="1">
    <location>
        <begin position="159"/>
        <end position="177"/>
    </location>
</feature>
<dbReference type="OrthoDB" id="5243804at2"/>
<evidence type="ECO:0000313" key="4">
    <source>
        <dbReference type="Proteomes" id="UP000199093"/>
    </source>
</evidence>
<evidence type="ECO:0000313" key="3">
    <source>
        <dbReference type="EMBL" id="SDI55065.1"/>
    </source>
</evidence>
<organism evidence="3 4">
    <name type="scientific">Salipiger marinus</name>
    <dbReference type="NCBI Taxonomy" id="555512"/>
    <lineage>
        <taxon>Bacteria</taxon>
        <taxon>Pseudomonadati</taxon>
        <taxon>Pseudomonadota</taxon>
        <taxon>Alphaproteobacteria</taxon>
        <taxon>Rhodobacterales</taxon>
        <taxon>Roseobacteraceae</taxon>
        <taxon>Salipiger</taxon>
    </lineage>
</organism>
<evidence type="ECO:0000259" key="2">
    <source>
        <dbReference type="Pfam" id="PF00892"/>
    </source>
</evidence>
<feature type="transmembrane region" description="Helical" evidence="1">
    <location>
        <begin position="253"/>
        <end position="274"/>
    </location>
</feature>
<dbReference type="AlphaFoldDB" id="A0A1G8LHH5"/>
<dbReference type="Pfam" id="PF00892">
    <property type="entry name" value="EamA"/>
    <property type="match status" value="1"/>
</dbReference>
<evidence type="ECO:0000256" key="1">
    <source>
        <dbReference type="SAM" id="Phobius"/>
    </source>
</evidence>
<accession>A0A1G8LHH5</accession>
<name>A0A1G8LHH5_9RHOB</name>
<keyword evidence="1" id="KW-0472">Membrane</keyword>
<dbReference type="Proteomes" id="UP000199093">
    <property type="component" value="Unassembled WGS sequence"/>
</dbReference>
<dbReference type="InterPro" id="IPR037185">
    <property type="entry name" value="EmrE-like"/>
</dbReference>
<feature type="transmembrane region" description="Helical" evidence="1">
    <location>
        <begin position="111"/>
        <end position="139"/>
    </location>
</feature>
<dbReference type="InterPro" id="IPR000620">
    <property type="entry name" value="EamA_dom"/>
</dbReference>
<feature type="transmembrane region" description="Helical" evidence="1">
    <location>
        <begin position="189"/>
        <end position="209"/>
    </location>
</feature>
<reference evidence="3 4" key="1">
    <citation type="submission" date="2016-10" db="EMBL/GenBank/DDBJ databases">
        <authorList>
            <person name="de Groot N.N."/>
        </authorList>
    </citation>
    <scope>NUCLEOTIDE SEQUENCE [LARGE SCALE GENOMIC DNA]</scope>
    <source>
        <strain evidence="3 4">DSM 26424</strain>
    </source>
</reference>
<dbReference type="EMBL" id="FNEJ01000006">
    <property type="protein sequence ID" value="SDI55065.1"/>
    <property type="molecule type" value="Genomic_DNA"/>
</dbReference>
<keyword evidence="1" id="KW-1133">Transmembrane helix</keyword>